<sequence>MSQTHTNEIKLSYIVKCERINKKEERSNRFITPRGAMDIMDVAPLLQEKILHSCQSILSTKAGKLTTSQLHPGMSKFEREVIDSKIGWRKLADPGD</sequence>
<keyword evidence="2" id="KW-1185">Reference proteome</keyword>
<dbReference type="AlphaFoldDB" id="A0ABD2VTS3"/>
<dbReference type="EMBL" id="JBJJXI010000181">
    <property type="protein sequence ID" value="KAL3383927.1"/>
    <property type="molecule type" value="Genomic_DNA"/>
</dbReference>
<organism evidence="1 2">
    <name type="scientific">Trichogramma kaykai</name>
    <dbReference type="NCBI Taxonomy" id="54128"/>
    <lineage>
        <taxon>Eukaryota</taxon>
        <taxon>Metazoa</taxon>
        <taxon>Ecdysozoa</taxon>
        <taxon>Arthropoda</taxon>
        <taxon>Hexapoda</taxon>
        <taxon>Insecta</taxon>
        <taxon>Pterygota</taxon>
        <taxon>Neoptera</taxon>
        <taxon>Endopterygota</taxon>
        <taxon>Hymenoptera</taxon>
        <taxon>Apocrita</taxon>
        <taxon>Proctotrupomorpha</taxon>
        <taxon>Chalcidoidea</taxon>
        <taxon>Trichogrammatidae</taxon>
        <taxon>Trichogramma</taxon>
    </lineage>
</organism>
<comment type="caution">
    <text evidence="1">The sequence shown here is derived from an EMBL/GenBank/DDBJ whole genome shotgun (WGS) entry which is preliminary data.</text>
</comment>
<dbReference type="Proteomes" id="UP001627154">
    <property type="component" value="Unassembled WGS sequence"/>
</dbReference>
<reference evidence="1 2" key="1">
    <citation type="journal article" date="2024" name="bioRxiv">
        <title>A reference genome for Trichogramma kaykai: A tiny desert-dwelling parasitoid wasp with competing sex-ratio distorters.</title>
        <authorList>
            <person name="Culotta J."/>
            <person name="Lindsey A.R."/>
        </authorList>
    </citation>
    <scope>NUCLEOTIDE SEQUENCE [LARGE SCALE GENOMIC DNA]</scope>
    <source>
        <strain evidence="1 2">KSX58</strain>
    </source>
</reference>
<protein>
    <submittedName>
        <fullName evidence="1">Uncharacterized protein</fullName>
    </submittedName>
</protein>
<proteinExistence type="predicted"/>
<evidence type="ECO:0000313" key="2">
    <source>
        <dbReference type="Proteomes" id="UP001627154"/>
    </source>
</evidence>
<name>A0ABD2VTS3_9HYME</name>
<gene>
    <name evidence="1" type="ORF">TKK_020276</name>
</gene>
<accession>A0ABD2VTS3</accession>
<evidence type="ECO:0000313" key="1">
    <source>
        <dbReference type="EMBL" id="KAL3383927.1"/>
    </source>
</evidence>